<reference evidence="5" key="1">
    <citation type="submission" date="2019-09" db="EMBL/GenBank/DDBJ databases">
        <authorList>
            <person name="Teo W.F.A."/>
            <person name="Duangmal K."/>
        </authorList>
    </citation>
    <scope>NUCLEOTIDE SEQUENCE [LARGE SCALE GENOMIC DNA]</scope>
    <source>
        <strain evidence="5">K81G1</strain>
    </source>
</reference>
<dbReference type="InterPro" id="IPR042099">
    <property type="entry name" value="ANL_N_sf"/>
</dbReference>
<sequence>MNPSLLLEMVADAAAGRRAVGELTYGELDARASAVAGGLAALGIANVGYLDEYSETLPVLFYAAHRAGLPFVPLNYRLSDEALRAALARIAPAVVVAGARQRERCAGVEGITVLGPGELPTGDAVSVEGEVSVLLFTSGTSGEPKAAVLRPENLTSYVLSTVDFLGAGEDEAQLISVPPYHIAGVSSVLTSLFAGRRLVVLPSFSPGGWVDAVVAESVTHAMVVPTMLGRILDVAEERGTTLPALRHLSYGGGRMPAPVIERALHQLPHVDFVNAYGLTETSSTIAVLGPDDHRAAIASADPAVRARLMSVGRPLPSVEVEIRGADGLPTGPGEPGEIFVRGDQVSGEYVSHTATDADGWFPTRDRGYLDAEGFLFLDGRADDVIVRGGENLSPGEIEDALLSHPAVDDVIVLGMPDGEWGEVPVAAVVPATAADPAELERELREYVRERLRSAKTPARVHVRESLPHTETGKALRRVLRAELMGRDSALHA</sequence>
<evidence type="ECO:0000313" key="5">
    <source>
        <dbReference type="EMBL" id="KAA9156329.1"/>
    </source>
</evidence>
<comment type="caution">
    <text evidence="5">The sequence shown here is derived from an EMBL/GenBank/DDBJ whole genome shotgun (WGS) entry which is preliminary data.</text>
</comment>
<feature type="domain" description="AMP-dependent synthetase/ligase" evidence="3">
    <location>
        <begin position="20"/>
        <end position="349"/>
    </location>
</feature>
<dbReference type="PANTHER" id="PTHR43201:SF5">
    <property type="entry name" value="MEDIUM-CHAIN ACYL-COA LIGASE ACSF2, MITOCHONDRIAL"/>
    <property type="match status" value="1"/>
</dbReference>
<proteinExistence type="inferred from homology"/>
<comment type="similarity">
    <text evidence="1">Belongs to the ATP-dependent AMP-binding enzyme family.</text>
</comment>
<dbReference type="PANTHER" id="PTHR43201">
    <property type="entry name" value="ACYL-COA SYNTHETASE"/>
    <property type="match status" value="1"/>
</dbReference>
<dbReference type="InterPro" id="IPR020845">
    <property type="entry name" value="AMP-binding_CS"/>
</dbReference>
<dbReference type="AlphaFoldDB" id="A0A5N0UWD4"/>
<evidence type="ECO:0000313" key="6">
    <source>
        <dbReference type="Proteomes" id="UP000319769"/>
    </source>
</evidence>
<dbReference type="Pfam" id="PF00501">
    <property type="entry name" value="AMP-binding"/>
    <property type="match status" value="1"/>
</dbReference>
<dbReference type="InterPro" id="IPR045851">
    <property type="entry name" value="AMP-bd_C_sf"/>
</dbReference>
<gene>
    <name evidence="5" type="ORF">FPZ12_027825</name>
</gene>
<evidence type="ECO:0000256" key="2">
    <source>
        <dbReference type="ARBA" id="ARBA00022598"/>
    </source>
</evidence>
<dbReference type="OrthoDB" id="3564926at2"/>
<dbReference type="Proteomes" id="UP000319769">
    <property type="component" value="Unassembled WGS sequence"/>
</dbReference>
<organism evidence="5 6">
    <name type="scientific">Amycolatopsis acidicola</name>
    <dbReference type="NCBI Taxonomy" id="2596893"/>
    <lineage>
        <taxon>Bacteria</taxon>
        <taxon>Bacillati</taxon>
        <taxon>Actinomycetota</taxon>
        <taxon>Actinomycetes</taxon>
        <taxon>Pseudonocardiales</taxon>
        <taxon>Pseudonocardiaceae</taxon>
        <taxon>Amycolatopsis</taxon>
    </lineage>
</organism>
<feature type="domain" description="AMP-binding enzyme C-terminal" evidence="4">
    <location>
        <begin position="396"/>
        <end position="473"/>
    </location>
</feature>
<keyword evidence="2 5" id="KW-0436">Ligase</keyword>
<name>A0A5N0UWD4_9PSEU</name>
<dbReference type="EMBL" id="VMNW02000050">
    <property type="protein sequence ID" value="KAA9156329.1"/>
    <property type="molecule type" value="Genomic_DNA"/>
</dbReference>
<evidence type="ECO:0000259" key="3">
    <source>
        <dbReference type="Pfam" id="PF00501"/>
    </source>
</evidence>
<dbReference type="Gene3D" id="3.40.50.12780">
    <property type="entry name" value="N-terminal domain of ligase-like"/>
    <property type="match status" value="1"/>
</dbReference>
<dbReference type="SUPFAM" id="SSF56801">
    <property type="entry name" value="Acetyl-CoA synthetase-like"/>
    <property type="match status" value="1"/>
</dbReference>
<dbReference type="InterPro" id="IPR000873">
    <property type="entry name" value="AMP-dep_synth/lig_dom"/>
</dbReference>
<protein>
    <submittedName>
        <fullName evidence="5">Long-chain fatty acid--CoA ligase</fullName>
    </submittedName>
</protein>
<dbReference type="RefSeq" id="WP_144748739.1">
    <property type="nucleotide sequence ID" value="NZ_VMNW02000050.1"/>
</dbReference>
<keyword evidence="6" id="KW-1185">Reference proteome</keyword>
<evidence type="ECO:0000259" key="4">
    <source>
        <dbReference type="Pfam" id="PF13193"/>
    </source>
</evidence>
<accession>A0A5N0UWD4</accession>
<dbReference type="PROSITE" id="PS00455">
    <property type="entry name" value="AMP_BINDING"/>
    <property type="match status" value="1"/>
</dbReference>
<dbReference type="InterPro" id="IPR025110">
    <property type="entry name" value="AMP-bd_C"/>
</dbReference>
<dbReference type="GO" id="GO:0006631">
    <property type="term" value="P:fatty acid metabolic process"/>
    <property type="evidence" value="ECO:0007669"/>
    <property type="project" value="TreeGrafter"/>
</dbReference>
<dbReference type="Gene3D" id="3.30.300.30">
    <property type="match status" value="1"/>
</dbReference>
<dbReference type="GO" id="GO:0031956">
    <property type="term" value="F:medium-chain fatty acid-CoA ligase activity"/>
    <property type="evidence" value="ECO:0007669"/>
    <property type="project" value="TreeGrafter"/>
</dbReference>
<evidence type="ECO:0000256" key="1">
    <source>
        <dbReference type="ARBA" id="ARBA00006432"/>
    </source>
</evidence>
<dbReference type="Pfam" id="PF13193">
    <property type="entry name" value="AMP-binding_C"/>
    <property type="match status" value="1"/>
</dbReference>